<keyword evidence="1" id="KW-0378">Hydrolase</keyword>
<dbReference type="Proteomes" id="UP001149860">
    <property type="component" value="Chromosome"/>
</dbReference>
<evidence type="ECO:0000313" key="1">
    <source>
        <dbReference type="EMBL" id="XFD40388.1"/>
    </source>
</evidence>
<accession>A0ACD5DG64</accession>
<evidence type="ECO:0000313" key="2">
    <source>
        <dbReference type="Proteomes" id="UP001149860"/>
    </source>
</evidence>
<gene>
    <name evidence="1" type="primary">nagA</name>
    <name evidence="1" type="ORF">O0236_003540</name>
</gene>
<dbReference type="EMBL" id="CP168151">
    <property type="protein sequence ID" value="XFD40388.1"/>
    <property type="molecule type" value="Genomic_DNA"/>
</dbReference>
<name>A0ACD5DG64_9LACO</name>
<sequence length="378" mass="41293">MTNVIVNARIIDGQSDIESGYLRFDERILASGPMKKFVAADDDQIIDYHGKIVIPGFIDMHCHAGYGIDSMTGSTEELTKLASQLAQEGVTGVLLTTMTQSDQAISKALESIAVASNQATNILGIHLEGPFVSKAFHGAQPADEVKDFDLELMKSWQEIAGDHIKAITYAPELPNARELERYCEEHAILRSMGHSQATYDQANSANADRITHLYNAQSPLHHRNVGLVGEAFLNPSLMAELIVDGVHVSPAAVKIAYQAVGTDRLELVTDSMEARGMPDGDYQLGGQKVIVSNGAARLEDGTLAGSVLKFKDAFKNVVEFTNCSLLDAVKMSSTNQARELGLTDQGNFNQDSYANINIFDNDLDLRQTYYRGTPLNRR</sequence>
<dbReference type="EC" id="3.5.1.25" evidence="1"/>
<organism evidence="1 2">
    <name type="scientific">Lentilactobacillus terminaliae</name>
    <dbReference type="NCBI Taxonomy" id="3003483"/>
    <lineage>
        <taxon>Bacteria</taxon>
        <taxon>Bacillati</taxon>
        <taxon>Bacillota</taxon>
        <taxon>Bacilli</taxon>
        <taxon>Lactobacillales</taxon>
        <taxon>Lactobacillaceae</taxon>
        <taxon>Lentilactobacillus</taxon>
    </lineage>
</organism>
<proteinExistence type="predicted"/>
<protein>
    <submittedName>
        <fullName evidence="1">N-acetylglucosamine-6-phosphate deacetylase</fullName>
        <ecNumber evidence="1">3.5.1.25</ecNumber>
    </submittedName>
</protein>
<keyword evidence="2" id="KW-1185">Reference proteome</keyword>
<reference evidence="1" key="1">
    <citation type="submission" date="2024-08" db="EMBL/GenBank/DDBJ databases">
        <title>Lentilactobacillus sp. nov., isolated from tree bark.</title>
        <authorList>
            <person name="Phuengjayaem S."/>
            <person name="Tanasupawat S."/>
        </authorList>
    </citation>
    <scope>NUCLEOTIDE SEQUENCE</scope>
    <source>
        <strain evidence="1">SPB1-3</strain>
    </source>
</reference>